<dbReference type="Proteomes" id="UP000189810">
    <property type="component" value="Chromosome I"/>
</dbReference>
<dbReference type="SUPFAM" id="SSF81336">
    <property type="entry name" value="F1F0 ATP synthase subunit A"/>
    <property type="match status" value="1"/>
</dbReference>
<evidence type="ECO:0000256" key="2">
    <source>
        <dbReference type="ARBA" id="ARBA00006810"/>
    </source>
</evidence>
<gene>
    <name evidence="11" type="primary">atpB</name>
    <name evidence="13" type="ORF">SAMN05444391_0589</name>
</gene>
<evidence type="ECO:0000256" key="5">
    <source>
        <dbReference type="ARBA" id="ARBA00022692"/>
    </source>
</evidence>
<dbReference type="GO" id="GO:0042777">
    <property type="term" value="P:proton motive force-driven plasma membrane ATP synthesis"/>
    <property type="evidence" value="ECO:0007669"/>
    <property type="project" value="TreeGrafter"/>
</dbReference>
<keyword evidence="11" id="KW-1003">Cell membrane</keyword>
<dbReference type="InterPro" id="IPR000568">
    <property type="entry name" value="ATP_synth_F0_asu"/>
</dbReference>
<dbReference type="PANTHER" id="PTHR42823:SF3">
    <property type="entry name" value="ATP SYNTHASE SUBUNIT A, CHLOROPLASTIC"/>
    <property type="match status" value="1"/>
</dbReference>
<dbReference type="PRINTS" id="PR00123">
    <property type="entry name" value="ATPASEA"/>
</dbReference>
<feature type="transmembrane region" description="Helical" evidence="11">
    <location>
        <begin position="127"/>
        <end position="146"/>
    </location>
</feature>
<keyword evidence="6 11" id="KW-0375">Hydrogen ion transport</keyword>
<organism evidence="13 14">
    <name type="scientific">Thermocrinis minervae</name>
    <dbReference type="NCBI Taxonomy" id="381751"/>
    <lineage>
        <taxon>Bacteria</taxon>
        <taxon>Pseudomonadati</taxon>
        <taxon>Aquificota</taxon>
        <taxon>Aquificia</taxon>
        <taxon>Aquificales</taxon>
        <taxon>Aquificaceae</taxon>
        <taxon>Thermocrinis</taxon>
    </lineage>
</organism>
<proteinExistence type="inferred from homology"/>
<name>A0A1M6RCG3_9AQUI</name>
<dbReference type="InterPro" id="IPR023011">
    <property type="entry name" value="ATP_synth_F0_asu_AS"/>
</dbReference>
<dbReference type="PANTHER" id="PTHR42823">
    <property type="entry name" value="ATP SYNTHASE SUBUNIT A, CHLOROPLASTIC"/>
    <property type="match status" value="1"/>
</dbReference>
<keyword evidence="5 11" id="KW-0812">Transmembrane</keyword>
<keyword evidence="9 11" id="KW-0472">Membrane</keyword>
<comment type="similarity">
    <text evidence="2 11 12">Belongs to the ATPase A chain family.</text>
</comment>
<dbReference type="GO" id="GO:0005886">
    <property type="term" value="C:plasma membrane"/>
    <property type="evidence" value="ECO:0007669"/>
    <property type="project" value="UniProtKB-SubCell"/>
</dbReference>
<dbReference type="GO" id="GO:0046933">
    <property type="term" value="F:proton-transporting ATP synthase activity, rotational mechanism"/>
    <property type="evidence" value="ECO:0007669"/>
    <property type="project" value="UniProtKB-UniRule"/>
</dbReference>
<sequence length="220" mass="24460">MESISYTHVYLGIVAMGISLALILMAGKPSIRPTKFQAIWEGYLRFVRSMILENIGEEGLSYVPLIASIGLFVFFSNLLGMVPGLEAPTANVNTNLALALLVFLFYNFEGFRHHGIGYLKHFMGPNVYLAPVFFVIEVISHLARPITLTLRLFANMKGGALLLLVLVSLVIKNYLIMAVSPLLLLFIIAIKFLAVFIQSYIFMILSVVYLAGAVVHEEHH</sequence>
<keyword evidence="7 11" id="KW-1133">Transmembrane helix</keyword>
<evidence type="ECO:0000256" key="12">
    <source>
        <dbReference type="RuleBase" id="RU000483"/>
    </source>
</evidence>
<evidence type="ECO:0000313" key="14">
    <source>
        <dbReference type="Proteomes" id="UP000189810"/>
    </source>
</evidence>
<dbReference type="RefSeq" id="WP_079653750.1">
    <property type="nucleotide sequence ID" value="NZ_LT670846.1"/>
</dbReference>
<evidence type="ECO:0000256" key="9">
    <source>
        <dbReference type="ARBA" id="ARBA00023136"/>
    </source>
</evidence>
<protein>
    <recommendedName>
        <fullName evidence="11 12">ATP synthase subunit a</fullName>
    </recommendedName>
    <alternativeName>
        <fullName evidence="11">ATP synthase F0 sector subunit a</fullName>
    </alternativeName>
    <alternativeName>
        <fullName evidence="11">F-ATPase subunit 6</fullName>
    </alternativeName>
</protein>
<dbReference type="PROSITE" id="PS00449">
    <property type="entry name" value="ATPASE_A"/>
    <property type="match status" value="1"/>
</dbReference>
<evidence type="ECO:0000256" key="11">
    <source>
        <dbReference type="HAMAP-Rule" id="MF_01393"/>
    </source>
</evidence>
<dbReference type="STRING" id="381751.SAMN05444391_0589"/>
<dbReference type="InterPro" id="IPR045082">
    <property type="entry name" value="ATP_syn_F0_a_bact/chloroplast"/>
</dbReference>
<accession>A0A1M6RCG3</accession>
<evidence type="ECO:0000256" key="1">
    <source>
        <dbReference type="ARBA" id="ARBA00004141"/>
    </source>
</evidence>
<keyword evidence="4 11" id="KW-0138">CF(0)</keyword>
<evidence type="ECO:0000313" key="13">
    <source>
        <dbReference type="EMBL" id="SHK30090.1"/>
    </source>
</evidence>
<keyword evidence="14" id="KW-1185">Reference proteome</keyword>
<keyword evidence="8 11" id="KW-0406">Ion transport</keyword>
<dbReference type="Pfam" id="PF00119">
    <property type="entry name" value="ATP-synt_A"/>
    <property type="match status" value="1"/>
</dbReference>
<dbReference type="NCBIfam" id="TIGR01131">
    <property type="entry name" value="ATP_synt_6_or_A"/>
    <property type="match status" value="1"/>
</dbReference>
<evidence type="ECO:0000256" key="3">
    <source>
        <dbReference type="ARBA" id="ARBA00022448"/>
    </source>
</evidence>
<feature type="transmembrane region" description="Helical" evidence="11">
    <location>
        <begin position="88"/>
        <end position="106"/>
    </location>
</feature>
<dbReference type="CDD" id="cd00310">
    <property type="entry name" value="ATP-synt_Fo_a_6"/>
    <property type="match status" value="1"/>
</dbReference>
<evidence type="ECO:0000256" key="4">
    <source>
        <dbReference type="ARBA" id="ARBA00022547"/>
    </source>
</evidence>
<feature type="transmembrane region" description="Helical" evidence="11">
    <location>
        <begin position="183"/>
        <end position="211"/>
    </location>
</feature>
<keyword evidence="10 11" id="KW-0066">ATP synthesis</keyword>
<evidence type="ECO:0000256" key="7">
    <source>
        <dbReference type="ARBA" id="ARBA00022989"/>
    </source>
</evidence>
<evidence type="ECO:0000256" key="6">
    <source>
        <dbReference type="ARBA" id="ARBA00022781"/>
    </source>
</evidence>
<dbReference type="InterPro" id="IPR035908">
    <property type="entry name" value="F0_ATP_A_sf"/>
</dbReference>
<dbReference type="AlphaFoldDB" id="A0A1M6RCG3"/>
<dbReference type="Gene3D" id="1.20.120.220">
    <property type="entry name" value="ATP synthase, F0 complex, subunit A"/>
    <property type="match status" value="1"/>
</dbReference>
<dbReference type="HAMAP" id="MF_01393">
    <property type="entry name" value="ATP_synth_a_bact"/>
    <property type="match status" value="1"/>
</dbReference>
<feature type="transmembrane region" description="Helical" evidence="11">
    <location>
        <begin position="60"/>
        <end position="82"/>
    </location>
</feature>
<dbReference type="GO" id="GO:0045259">
    <property type="term" value="C:proton-transporting ATP synthase complex"/>
    <property type="evidence" value="ECO:0007669"/>
    <property type="project" value="UniProtKB-KW"/>
</dbReference>
<comment type="subcellular location">
    <subcellularLocation>
        <location evidence="11 12">Cell membrane</location>
        <topology evidence="11 12">Multi-pass membrane protein</topology>
    </subcellularLocation>
    <subcellularLocation>
        <location evidence="1">Membrane</location>
        <topology evidence="1">Multi-pass membrane protein</topology>
    </subcellularLocation>
</comment>
<evidence type="ECO:0000256" key="10">
    <source>
        <dbReference type="ARBA" id="ARBA00023310"/>
    </source>
</evidence>
<evidence type="ECO:0000256" key="8">
    <source>
        <dbReference type="ARBA" id="ARBA00023065"/>
    </source>
</evidence>
<dbReference type="OrthoDB" id="9789241at2"/>
<comment type="function">
    <text evidence="11 12">Key component of the proton channel; it plays a direct role in the translocation of protons across the membrane.</text>
</comment>
<feature type="transmembrane region" description="Helical" evidence="11">
    <location>
        <begin position="6"/>
        <end position="27"/>
    </location>
</feature>
<keyword evidence="3 11" id="KW-0813">Transport</keyword>
<reference evidence="13 14" key="1">
    <citation type="submission" date="2016-11" db="EMBL/GenBank/DDBJ databases">
        <authorList>
            <person name="Jaros S."/>
            <person name="Januszkiewicz K."/>
            <person name="Wedrychowicz H."/>
        </authorList>
    </citation>
    <scope>NUCLEOTIDE SEQUENCE [LARGE SCALE GENOMIC DNA]</scope>
    <source>
        <strain evidence="13 14">DSM 19557</strain>
    </source>
</reference>
<dbReference type="EMBL" id="LT670846">
    <property type="protein sequence ID" value="SHK30090.1"/>
    <property type="molecule type" value="Genomic_DNA"/>
</dbReference>